<name>A0ACC0WTY4_9STRA</name>
<evidence type="ECO:0000313" key="1">
    <source>
        <dbReference type="EMBL" id="KAI9922329.1"/>
    </source>
</evidence>
<reference evidence="1 2" key="1">
    <citation type="journal article" date="2022" name="bioRxiv">
        <title>The genome of the oomycete Peronosclerospora sorghi, a cosmopolitan pathogen of maize and sorghum, is inflated with dispersed pseudogenes.</title>
        <authorList>
            <person name="Fletcher K."/>
            <person name="Martin F."/>
            <person name="Isakeit T."/>
            <person name="Cavanaugh K."/>
            <person name="Magill C."/>
            <person name="Michelmore R."/>
        </authorList>
    </citation>
    <scope>NUCLEOTIDE SEQUENCE [LARGE SCALE GENOMIC DNA]</scope>
    <source>
        <strain evidence="1">P6</strain>
    </source>
</reference>
<sequence length="86" mass="9029">MQQGVVPLVALLGGTDSTTSAQQTKCARVSMVEAFCLYTRKKSSTPTARTATTSSCNSVSRTNPAMVLIAGIYATSAIFCECVCKI</sequence>
<proteinExistence type="predicted"/>
<protein>
    <submittedName>
        <fullName evidence="1">Uncharacterized protein</fullName>
    </submittedName>
</protein>
<dbReference type="Proteomes" id="UP001163321">
    <property type="component" value="Chromosome 1"/>
</dbReference>
<comment type="caution">
    <text evidence="1">The sequence shown here is derived from an EMBL/GenBank/DDBJ whole genome shotgun (WGS) entry which is preliminary data.</text>
</comment>
<gene>
    <name evidence="1" type="ORF">PsorP6_000609</name>
</gene>
<keyword evidence="2" id="KW-1185">Reference proteome</keyword>
<organism evidence="1 2">
    <name type="scientific">Peronosclerospora sorghi</name>
    <dbReference type="NCBI Taxonomy" id="230839"/>
    <lineage>
        <taxon>Eukaryota</taxon>
        <taxon>Sar</taxon>
        <taxon>Stramenopiles</taxon>
        <taxon>Oomycota</taxon>
        <taxon>Peronosporomycetes</taxon>
        <taxon>Peronosporales</taxon>
        <taxon>Peronosporaceae</taxon>
        <taxon>Peronosclerospora</taxon>
    </lineage>
</organism>
<dbReference type="EMBL" id="CM047580">
    <property type="protein sequence ID" value="KAI9922329.1"/>
    <property type="molecule type" value="Genomic_DNA"/>
</dbReference>
<evidence type="ECO:0000313" key="2">
    <source>
        <dbReference type="Proteomes" id="UP001163321"/>
    </source>
</evidence>
<accession>A0ACC0WTY4</accession>